<dbReference type="Gene3D" id="3.40.1280.10">
    <property type="match status" value="1"/>
</dbReference>
<evidence type="ECO:0000256" key="2">
    <source>
        <dbReference type="ARBA" id="ARBA00022603"/>
    </source>
</evidence>
<reference evidence="7" key="1">
    <citation type="submission" date="2015-07" db="EMBL/GenBank/DDBJ databases">
        <title>Draft genome sequence of Acetobacterium bakii DSM 8293, a potential psychrophilic chemical producer through syngas fermentation.</title>
        <authorList>
            <person name="Song Y."/>
            <person name="Hwang S."/>
            <person name="Cho B.-K."/>
        </authorList>
    </citation>
    <scope>NUCLEOTIDE SEQUENCE [LARGE SCALE GENOMIC DNA]</scope>
    <source>
        <strain evidence="7">DSM 8239</strain>
    </source>
</reference>
<dbReference type="Proteomes" id="UP000036873">
    <property type="component" value="Unassembled WGS sequence"/>
</dbReference>
<dbReference type="InterPro" id="IPR029028">
    <property type="entry name" value="Alpha/beta_knot_MTases"/>
</dbReference>
<dbReference type="NCBIfam" id="TIGR00186">
    <property type="entry name" value="rRNA_methyl_3"/>
    <property type="match status" value="1"/>
</dbReference>
<protein>
    <submittedName>
        <fullName evidence="6">RNA methyltransferase</fullName>
    </submittedName>
</protein>
<proteinExistence type="inferred from homology"/>
<dbReference type="OrthoDB" id="9794400at2"/>
<name>A0A0L6U2R2_9FIRM</name>
<dbReference type="InterPro" id="IPR029026">
    <property type="entry name" value="tRNA_m1G_MTases_N"/>
</dbReference>
<dbReference type="PANTHER" id="PTHR46429">
    <property type="entry name" value="23S RRNA (GUANOSINE-2'-O-)-METHYLTRANSFERASE RLMB"/>
    <property type="match status" value="1"/>
</dbReference>
<dbReference type="EMBL" id="LGYO01000008">
    <property type="protein sequence ID" value="KNZ42791.1"/>
    <property type="molecule type" value="Genomic_DNA"/>
</dbReference>
<dbReference type="CDD" id="cd18103">
    <property type="entry name" value="SpoU-like_RlmB"/>
    <property type="match status" value="1"/>
</dbReference>
<dbReference type="PANTHER" id="PTHR46429:SF1">
    <property type="entry name" value="23S RRNA (GUANOSINE-2'-O-)-METHYLTRANSFERASE RLMB"/>
    <property type="match status" value="1"/>
</dbReference>
<dbReference type="PATRIC" id="fig|52689.4.peg.3728"/>
<evidence type="ECO:0000313" key="6">
    <source>
        <dbReference type="EMBL" id="KNZ42791.1"/>
    </source>
</evidence>
<dbReference type="FunFam" id="3.40.1280.10:FF:000008">
    <property type="entry name" value="Group 3 RNA methyltransferase TrmH"/>
    <property type="match status" value="1"/>
</dbReference>
<dbReference type="InterPro" id="IPR029064">
    <property type="entry name" value="Ribosomal_eL30-like_sf"/>
</dbReference>
<dbReference type="GO" id="GO:0008173">
    <property type="term" value="F:RNA methyltransferase activity"/>
    <property type="evidence" value="ECO:0007669"/>
    <property type="project" value="InterPro"/>
</dbReference>
<dbReference type="GO" id="GO:0003723">
    <property type="term" value="F:RNA binding"/>
    <property type="evidence" value="ECO:0007669"/>
    <property type="project" value="InterPro"/>
</dbReference>
<accession>A0A0L6U2R2</accession>
<keyword evidence="3 6" id="KW-0808">Transferase</keyword>
<dbReference type="RefSeq" id="WP_050738963.1">
    <property type="nucleotide sequence ID" value="NZ_LGYO01000008.1"/>
</dbReference>
<organism evidence="6 7">
    <name type="scientific">Acetobacterium bakii</name>
    <dbReference type="NCBI Taxonomy" id="52689"/>
    <lineage>
        <taxon>Bacteria</taxon>
        <taxon>Bacillati</taxon>
        <taxon>Bacillota</taxon>
        <taxon>Clostridia</taxon>
        <taxon>Eubacteriales</taxon>
        <taxon>Eubacteriaceae</taxon>
        <taxon>Acetobacterium</taxon>
    </lineage>
</organism>
<dbReference type="AlphaFoldDB" id="A0A0L6U2R2"/>
<evidence type="ECO:0000256" key="4">
    <source>
        <dbReference type="SAM" id="MobiDB-lite"/>
    </source>
</evidence>
<dbReference type="SUPFAM" id="SSF55315">
    <property type="entry name" value="L30e-like"/>
    <property type="match status" value="1"/>
</dbReference>
<feature type="domain" description="RNA 2-O ribose methyltransferase substrate binding" evidence="5">
    <location>
        <begin position="139"/>
        <end position="214"/>
    </location>
</feature>
<dbReference type="InterPro" id="IPR004441">
    <property type="entry name" value="rRNA_MeTrfase_TrmH"/>
</dbReference>
<evidence type="ECO:0000256" key="1">
    <source>
        <dbReference type="ARBA" id="ARBA00007228"/>
    </source>
</evidence>
<evidence type="ECO:0000256" key="3">
    <source>
        <dbReference type="ARBA" id="ARBA00022679"/>
    </source>
</evidence>
<dbReference type="Pfam" id="PF08032">
    <property type="entry name" value="SpoU_sub_bind"/>
    <property type="match status" value="1"/>
</dbReference>
<evidence type="ECO:0000313" key="7">
    <source>
        <dbReference type="Proteomes" id="UP000036873"/>
    </source>
</evidence>
<feature type="region of interest" description="Disordered" evidence="4">
    <location>
        <begin position="1"/>
        <end position="129"/>
    </location>
</feature>
<dbReference type="InterPro" id="IPR013123">
    <property type="entry name" value="SpoU_subst-bd"/>
</dbReference>
<dbReference type="InterPro" id="IPR001537">
    <property type="entry name" value="SpoU_MeTrfase"/>
</dbReference>
<dbReference type="GO" id="GO:0005829">
    <property type="term" value="C:cytosol"/>
    <property type="evidence" value="ECO:0007669"/>
    <property type="project" value="TreeGrafter"/>
</dbReference>
<keyword evidence="7" id="KW-1185">Reference proteome</keyword>
<feature type="compositionally biased region" description="Basic and acidic residues" evidence="4">
    <location>
        <begin position="43"/>
        <end position="129"/>
    </location>
</feature>
<dbReference type="Pfam" id="PF00588">
    <property type="entry name" value="SpoU_methylase"/>
    <property type="match status" value="1"/>
</dbReference>
<dbReference type="Gene3D" id="3.30.1330.30">
    <property type="match status" value="1"/>
</dbReference>
<dbReference type="GO" id="GO:0032259">
    <property type="term" value="P:methylation"/>
    <property type="evidence" value="ECO:0007669"/>
    <property type="project" value="UniProtKB-KW"/>
</dbReference>
<feature type="compositionally biased region" description="Polar residues" evidence="4">
    <location>
        <begin position="1"/>
        <end position="16"/>
    </location>
</feature>
<dbReference type="GO" id="GO:0006396">
    <property type="term" value="P:RNA processing"/>
    <property type="evidence" value="ECO:0007669"/>
    <property type="project" value="InterPro"/>
</dbReference>
<sequence length="378" mass="41930">MKRETNNQSKTATTSKPRGKNKDRAPKSGTAGAASRGNKRPRKFEAGGPHEERATHKPEGHGAKEEQNRHKFEKRGPQEERTPRKFESKGPKEERSPRKYEPRGPRPDRNNRSLDDRKPPRKFDGFNREEEGVDEETFVIIGKNPVMEALRSGQDIDKLLVLKDNTDHVLKKIMDNAKKRNIIVNSVDKAKLEYLADGENHQGIIALMAPFPFSTIDDVINHAKKKGRDPFVVILDHLTDPHNLGAIIRSANVCGADGVIIPSRRSASLTAVSVKASSGAVIHTPIVKVTNLSQAIDELKKKGFWIMEADMKGRPYYKADYKGSLAIVIGNEGVGISPKIKKQCDFSVTIPIYGEIESFNASAAAAIIFAEAAKQRMQ</sequence>
<dbReference type="STRING" id="52689.AKG39_03430"/>
<comment type="similarity">
    <text evidence="1">Belongs to the class IV-like SAM-binding methyltransferase superfamily. RNA methyltransferase TrmH family.</text>
</comment>
<comment type="caution">
    <text evidence="6">The sequence shown here is derived from an EMBL/GenBank/DDBJ whole genome shotgun (WGS) entry which is preliminary data.</text>
</comment>
<dbReference type="SMART" id="SM00967">
    <property type="entry name" value="SpoU_sub_bind"/>
    <property type="match status" value="1"/>
</dbReference>
<evidence type="ECO:0000259" key="5">
    <source>
        <dbReference type="SMART" id="SM00967"/>
    </source>
</evidence>
<gene>
    <name evidence="6" type="ORF">AKG39_03430</name>
</gene>
<keyword evidence="2 6" id="KW-0489">Methyltransferase</keyword>
<dbReference type="SUPFAM" id="SSF75217">
    <property type="entry name" value="alpha/beta knot"/>
    <property type="match status" value="1"/>
</dbReference>